<keyword evidence="5" id="KW-1185">Reference proteome</keyword>
<dbReference type="Pfam" id="PF24883">
    <property type="entry name" value="NPHP3_N"/>
    <property type="match status" value="1"/>
</dbReference>
<accession>A0A8K0RSX6</accession>
<keyword evidence="1" id="KW-0677">Repeat</keyword>
<evidence type="ECO:0000259" key="3">
    <source>
        <dbReference type="PROSITE" id="PS50837"/>
    </source>
</evidence>
<dbReference type="SMART" id="SM00248">
    <property type="entry name" value="ANK"/>
    <property type="match status" value="13"/>
</dbReference>
<dbReference type="InterPro" id="IPR027417">
    <property type="entry name" value="P-loop_NTPase"/>
</dbReference>
<name>A0A8K0RSX6_9HYPO</name>
<dbReference type="InterPro" id="IPR002110">
    <property type="entry name" value="Ankyrin_rpt"/>
</dbReference>
<evidence type="ECO:0000313" key="5">
    <source>
        <dbReference type="Proteomes" id="UP000813427"/>
    </source>
</evidence>
<dbReference type="Gene3D" id="3.40.50.300">
    <property type="entry name" value="P-loop containing nucleotide triphosphate hydrolases"/>
    <property type="match status" value="1"/>
</dbReference>
<dbReference type="PROSITE" id="PS50088">
    <property type="entry name" value="ANK_REPEAT"/>
    <property type="match status" value="3"/>
</dbReference>
<feature type="repeat" description="ANK" evidence="2">
    <location>
        <begin position="1076"/>
        <end position="1103"/>
    </location>
</feature>
<dbReference type="SUPFAM" id="SSF48403">
    <property type="entry name" value="Ankyrin repeat"/>
    <property type="match status" value="2"/>
</dbReference>
<protein>
    <submittedName>
        <fullName evidence="4">Ankyrin repeat-containing domain protein</fullName>
    </submittedName>
</protein>
<keyword evidence="2" id="KW-0040">ANK repeat</keyword>
<evidence type="ECO:0000313" key="4">
    <source>
        <dbReference type="EMBL" id="KAH7241207.1"/>
    </source>
</evidence>
<dbReference type="OrthoDB" id="539213at2759"/>
<gene>
    <name evidence="4" type="ORF">BKA59DRAFT_493832</name>
</gene>
<dbReference type="Pfam" id="PF24809">
    <property type="entry name" value="DUF7708"/>
    <property type="match status" value="1"/>
</dbReference>
<feature type="domain" description="NACHT" evidence="3">
    <location>
        <begin position="298"/>
        <end position="441"/>
    </location>
</feature>
<proteinExistence type="predicted"/>
<dbReference type="Gene3D" id="1.25.40.20">
    <property type="entry name" value="Ankyrin repeat-containing domain"/>
    <property type="match status" value="2"/>
</dbReference>
<dbReference type="PANTHER" id="PTHR10039:SF14">
    <property type="entry name" value="NACHT DOMAIN-CONTAINING PROTEIN"/>
    <property type="match status" value="1"/>
</dbReference>
<dbReference type="Proteomes" id="UP000813427">
    <property type="component" value="Unassembled WGS sequence"/>
</dbReference>
<dbReference type="Pfam" id="PF12796">
    <property type="entry name" value="Ank_2"/>
    <property type="match status" value="3"/>
</dbReference>
<dbReference type="InterPro" id="IPR056125">
    <property type="entry name" value="DUF7708"/>
</dbReference>
<dbReference type="InterPro" id="IPR056884">
    <property type="entry name" value="NPHP3-like_N"/>
</dbReference>
<dbReference type="PROSITE" id="PS50837">
    <property type="entry name" value="NACHT"/>
    <property type="match status" value="1"/>
</dbReference>
<dbReference type="PANTHER" id="PTHR10039">
    <property type="entry name" value="AMELOGENIN"/>
    <property type="match status" value="1"/>
</dbReference>
<dbReference type="PROSITE" id="PS50297">
    <property type="entry name" value="ANK_REP_REGION"/>
    <property type="match status" value="3"/>
</dbReference>
<feature type="repeat" description="ANK" evidence="2">
    <location>
        <begin position="881"/>
        <end position="910"/>
    </location>
</feature>
<dbReference type="SUPFAM" id="SSF52540">
    <property type="entry name" value="P-loop containing nucleoside triphosphate hydrolases"/>
    <property type="match status" value="1"/>
</dbReference>
<organism evidence="4 5">
    <name type="scientific">Fusarium tricinctum</name>
    <dbReference type="NCBI Taxonomy" id="61284"/>
    <lineage>
        <taxon>Eukaryota</taxon>
        <taxon>Fungi</taxon>
        <taxon>Dikarya</taxon>
        <taxon>Ascomycota</taxon>
        <taxon>Pezizomycotina</taxon>
        <taxon>Sordariomycetes</taxon>
        <taxon>Hypocreomycetidae</taxon>
        <taxon>Hypocreales</taxon>
        <taxon>Nectriaceae</taxon>
        <taxon>Fusarium</taxon>
        <taxon>Fusarium tricinctum species complex</taxon>
    </lineage>
</organism>
<dbReference type="EMBL" id="JAGPXF010000005">
    <property type="protein sequence ID" value="KAH7241207.1"/>
    <property type="molecule type" value="Genomic_DNA"/>
</dbReference>
<sequence>MEHPSGLASLQIKTPNLWEKAFNQLSDDDRALLKLDKNQKHLEPSQVVDMVEEKKKECDKSQWVICTNDKGEKVKVRDKLTQVSEWIEQFIQVGDVAVQFDPGHAALPWAGMSVNEVQTFGSMIESVEVVSSIITRYKEAEDRVFVRTSVLTEQLYTAIVKLYRSALAFLARANKYYSQNTIKRLARGVIHSSKSVVETPMLSIEKQEEDVMKLVTLVQHEVQGIKLDDIIDRLKKSVEDSRTSKQEQRQRLEAWINGVTTENAYETSIHNRHAETCEWAVKLSQFQSWAFDNPPQARLLWVHGPAGFGKTVMSSWMVRHLKQRNIAPLSYFFCRADDEFTRDPYSTLRSWLAQLLGQDDDVDSPRMWELFVAAGKALPGCTFVIDGFDECTTIDAGVRYHHNDDRSDFLKEMLDNLQYTNSRVMVVSRDVADIRQWLGQEHGSYGIMKSEYSITANDTNDDVLSFSKFVVDKRVSKKKGETVRDSLASQAAMRSEGMFLWIQLLEKEMQPSKSLKELKKIVRDMPQDISGAYTKELQRIVGLSPSEKDRAVMILRWMLFATRPLRVKQLAGALIVSGDEDLDEYPEDDLPDDWFDGFVDEDYVRDRILAPCGSLLKVRSSSSETPLADRTVQFVHFSVKEYLLELTTTEPKNEWATRLGLSDAAVEHRNLSNICLRYLTLNIFRDMPQDTEIYPCLSYAAWAWYFHGFHGKPAPPKDFLEQTQRVFNPADSCWKVWSPHMEAKLKESEMVEPSRNIPGEMFLNWGEEAEILSGYASGEVQTPMYYASLLGLIDVVKWLEDQGLDFGVIGGRFGFPLQAAVVRNHEELVKYLLNRRVEVSQKGGQFGSSIIAAAAMATPGIVEILLAAGADVEAVDEAVWTALHHAAKRGSDEIVRLLLNKGADANATTTDRWTAVGLCCQFGHKNALSILIESRADLDPKGEGVMHPLEAAINGDNAEIVEILLSKNVSADLIMGDGMSAINHAIWSPDLVQRLLDQGANPNKPDNKGWMPLEYAASEEAVGSMEILIAHHTQVINDHDLDFEMDSPLDAAIVNGQLAADVLLKHNVDLDRKGRAGVTALLLAVETEQLDAVEWLLDAGASMQCIFESNQASTFDRALECQDHAIARLLVQRGFFQIQNHKDDNPLKANGLRDNDGLVMRTYGNDLEGVKQILAGNGGSRDSAIINEALLVASAKGFLSIAQTLLERGARLGLKDINGRIALHHAAINLKLDVADLLLGRGASVLVEDLAGSTPIDLAVTHGEKAFEFIQNHMDDLALTINRRPSLLSASSNQPGRLSATEIRKFLSGSWSGQYESISFNKGRKDDFSMAVSEHSVEGLHGNTFSNSGCDVAGHFQFHGFVDPIGTVWFVKLYARHGWLYRGSIIAEKGCFTGTWGSNRKLWHGTFKVFKENF</sequence>
<evidence type="ECO:0000256" key="2">
    <source>
        <dbReference type="PROSITE-ProRule" id="PRU00023"/>
    </source>
</evidence>
<comment type="caution">
    <text evidence="4">The sequence shown here is derived from an EMBL/GenBank/DDBJ whole genome shotgun (WGS) entry which is preliminary data.</text>
</comment>
<dbReference type="InterPro" id="IPR007111">
    <property type="entry name" value="NACHT_NTPase"/>
</dbReference>
<evidence type="ECO:0000256" key="1">
    <source>
        <dbReference type="ARBA" id="ARBA00022737"/>
    </source>
</evidence>
<dbReference type="InterPro" id="IPR036770">
    <property type="entry name" value="Ankyrin_rpt-contain_sf"/>
</dbReference>
<reference evidence="4" key="1">
    <citation type="journal article" date="2021" name="Nat. Commun.">
        <title>Genetic determinants of endophytism in the Arabidopsis root mycobiome.</title>
        <authorList>
            <person name="Mesny F."/>
            <person name="Miyauchi S."/>
            <person name="Thiergart T."/>
            <person name="Pickel B."/>
            <person name="Atanasova L."/>
            <person name="Karlsson M."/>
            <person name="Huettel B."/>
            <person name="Barry K.W."/>
            <person name="Haridas S."/>
            <person name="Chen C."/>
            <person name="Bauer D."/>
            <person name="Andreopoulos W."/>
            <person name="Pangilinan J."/>
            <person name="LaButti K."/>
            <person name="Riley R."/>
            <person name="Lipzen A."/>
            <person name="Clum A."/>
            <person name="Drula E."/>
            <person name="Henrissat B."/>
            <person name="Kohler A."/>
            <person name="Grigoriev I.V."/>
            <person name="Martin F.M."/>
            <person name="Hacquard S."/>
        </authorList>
    </citation>
    <scope>NUCLEOTIDE SEQUENCE</scope>
    <source>
        <strain evidence="4">MPI-SDFR-AT-0068</strain>
    </source>
</reference>
<feature type="repeat" description="ANK" evidence="2">
    <location>
        <begin position="1218"/>
        <end position="1250"/>
    </location>
</feature>